<dbReference type="Pfam" id="PF14223">
    <property type="entry name" value="Retrotran_gag_2"/>
    <property type="match status" value="1"/>
</dbReference>
<proteinExistence type="predicted"/>
<dbReference type="InterPro" id="IPR037176">
    <property type="entry name" value="Osmotin/thaumatin-like_sf"/>
</dbReference>
<dbReference type="SMART" id="SM00205">
    <property type="entry name" value="THN"/>
    <property type="match status" value="1"/>
</dbReference>
<dbReference type="OMA" id="EDQTAYD"/>
<feature type="compositionally biased region" description="Gly residues" evidence="1">
    <location>
        <begin position="169"/>
        <end position="179"/>
    </location>
</feature>
<dbReference type="SUPFAM" id="SSF49870">
    <property type="entry name" value="Osmotin, thaumatin-like protein"/>
    <property type="match status" value="1"/>
</dbReference>
<dbReference type="Proteomes" id="UP000007015">
    <property type="component" value="Chromosome 5"/>
</dbReference>
<sequence>MDCVVLTWLYRTISADLFHEVLSPTSSTRIVWRNLEHQFLGNSELRAINLTTEFYTFLQGDMSGTDYCRRLRAMVDSLADLGEPITNKTLVLNFLRGLNEKYHNLQTILPMQRPFPTFLEARSQLLIAEINKGQGHSTGAATAFVAAATSGTRGTCNGGNTSGTSSGNNGNGGNNGGSIGTSNATTPPAGSVQRPTTQWPTAFNPWAGTIQLTGQAWFLWSQLQFGAEAAGTTVFTMRNNCTYTVWVITLSRNTAVAVGAGGFELSPGANVSFLAPDGWSGRLWARTDCATSGTASLACATGDFSGAVSCSLGGAPPVTLAEFTLGGGDGKDFYDVTPWRRFNRE</sequence>
<dbReference type="PANTHER" id="PTHR47481:SF31">
    <property type="entry name" value="OS01G0873500 PROTEIN"/>
    <property type="match status" value="1"/>
</dbReference>
<organism evidence="2 3">
    <name type="scientific">Oryza sativa subsp. indica</name>
    <name type="common">Rice</name>
    <dbReference type="NCBI Taxonomy" id="39946"/>
    <lineage>
        <taxon>Eukaryota</taxon>
        <taxon>Viridiplantae</taxon>
        <taxon>Streptophyta</taxon>
        <taxon>Embryophyta</taxon>
        <taxon>Tracheophyta</taxon>
        <taxon>Spermatophyta</taxon>
        <taxon>Magnoliopsida</taxon>
        <taxon>Liliopsida</taxon>
        <taxon>Poales</taxon>
        <taxon>Poaceae</taxon>
        <taxon>BOP clade</taxon>
        <taxon>Oryzoideae</taxon>
        <taxon>Oryzeae</taxon>
        <taxon>Oryzinae</taxon>
        <taxon>Oryza</taxon>
        <taxon>Oryza sativa</taxon>
    </lineage>
</organism>
<dbReference type="EMBL" id="CM000130">
    <property type="protein sequence ID" value="EEC79604.1"/>
    <property type="molecule type" value="Genomic_DNA"/>
</dbReference>
<name>B8AW59_ORYSI</name>
<protein>
    <recommendedName>
        <fullName evidence="4">Retrotransposon gag domain-containing protein</fullName>
    </recommendedName>
</protein>
<evidence type="ECO:0000313" key="2">
    <source>
        <dbReference type="EMBL" id="EEC79604.1"/>
    </source>
</evidence>
<feature type="region of interest" description="Disordered" evidence="1">
    <location>
        <begin position="158"/>
        <end position="200"/>
    </location>
</feature>
<dbReference type="AlphaFoldDB" id="B8AW59"/>
<dbReference type="Gramene" id="BGIOSGA017656-TA">
    <property type="protein sequence ID" value="BGIOSGA017656-PA"/>
    <property type="gene ID" value="BGIOSGA017656"/>
</dbReference>
<accession>B8AW59</accession>
<evidence type="ECO:0008006" key="4">
    <source>
        <dbReference type="Google" id="ProtNLM"/>
    </source>
</evidence>
<gene>
    <name evidence="2" type="ORF">OsI_20794</name>
</gene>
<dbReference type="InterPro" id="IPR001938">
    <property type="entry name" value="Thaumatin"/>
</dbReference>
<dbReference type="Pfam" id="PF00314">
    <property type="entry name" value="Thaumatin"/>
    <property type="match status" value="1"/>
</dbReference>
<keyword evidence="3" id="KW-1185">Reference proteome</keyword>
<dbReference type="Gene3D" id="2.60.110.10">
    <property type="entry name" value="Thaumatin"/>
    <property type="match status" value="1"/>
</dbReference>
<evidence type="ECO:0000313" key="3">
    <source>
        <dbReference type="Proteomes" id="UP000007015"/>
    </source>
</evidence>
<dbReference type="PROSITE" id="PS51367">
    <property type="entry name" value="THAUMATIN_2"/>
    <property type="match status" value="1"/>
</dbReference>
<dbReference type="HOGENOM" id="CLU_805077_0_0_1"/>
<evidence type="ECO:0000256" key="1">
    <source>
        <dbReference type="SAM" id="MobiDB-lite"/>
    </source>
</evidence>
<dbReference type="PANTHER" id="PTHR47481">
    <property type="match status" value="1"/>
</dbReference>
<dbReference type="PRINTS" id="PR00347">
    <property type="entry name" value="THAUMATIN"/>
</dbReference>
<dbReference type="STRING" id="39946.B8AW59"/>
<reference evidence="2 3" key="1">
    <citation type="journal article" date="2005" name="PLoS Biol.">
        <title>The genomes of Oryza sativa: a history of duplications.</title>
        <authorList>
            <person name="Yu J."/>
            <person name="Wang J."/>
            <person name="Lin W."/>
            <person name="Li S."/>
            <person name="Li H."/>
            <person name="Zhou J."/>
            <person name="Ni P."/>
            <person name="Dong W."/>
            <person name="Hu S."/>
            <person name="Zeng C."/>
            <person name="Zhang J."/>
            <person name="Zhang Y."/>
            <person name="Li R."/>
            <person name="Xu Z."/>
            <person name="Li S."/>
            <person name="Li X."/>
            <person name="Zheng H."/>
            <person name="Cong L."/>
            <person name="Lin L."/>
            <person name="Yin J."/>
            <person name="Geng J."/>
            <person name="Li G."/>
            <person name="Shi J."/>
            <person name="Liu J."/>
            <person name="Lv H."/>
            <person name="Li J."/>
            <person name="Wang J."/>
            <person name="Deng Y."/>
            <person name="Ran L."/>
            <person name="Shi X."/>
            <person name="Wang X."/>
            <person name="Wu Q."/>
            <person name="Li C."/>
            <person name="Ren X."/>
            <person name="Wang J."/>
            <person name="Wang X."/>
            <person name="Li D."/>
            <person name="Liu D."/>
            <person name="Zhang X."/>
            <person name="Ji Z."/>
            <person name="Zhao W."/>
            <person name="Sun Y."/>
            <person name="Zhang Z."/>
            <person name="Bao J."/>
            <person name="Han Y."/>
            <person name="Dong L."/>
            <person name="Ji J."/>
            <person name="Chen P."/>
            <person name="Wu S."/>
            <person name="Liu J."/>
            <person name="Xiao Y."/>
            <person name="Bu D."/>
            <person name="Tan J."/>
            <person name="Yang L."/>
            <person name="Ye C."/>
            <person name="Zhang J."/>
            <person name="Xu J."/>
            <person name="Zhou Y."/>
            <person name="Yu Y."/>
            <person name="Zhang B."/>
            <person name="Zhuang S."/>
            <person name="Wei H."/>
            <person name="Liu B."/>
            <person name="Lei M."/>
            <person name="Yu H."/>
            <person name="Li Y."/>
            <person name="Xu H."/>
            <person name="Wei S."/>
            <person name="He X."/>
            <person name="Fang L."/>
            <person name="Zhang Z."/>
            <person name="Zhang Y."/>
            <person name="Huang X."/>
            <person name="Su Z."/>
            <person name="Tong W."/>
            <person name="Li J."/>
            <person name="Tong Z."/>
            <person name="Li S."/>
            <person name="Ye J."/>
            <person name="Wang L."/>
            <person name="Fang L."/>
            <person name="Lei T."/>
            <person name="Chen C."/>
            <person name="Chen H."/>
            <person name="Xu Z."/>
            <person name="Li H."/>
            <person name="Huang H."/>
            <person name="Zhang F."/>
            <person name="Xu H."/>
            <person name="Li N."/>
            <person name="Zhao C."/>
            <person name="Li S."/>
            <person name="Dong L."/>
            <person name="Huang Y."/>
            <person name="Li L."/>
            <person name="Xi Y."/>
            <person name="Qi Q."/>
            <person name="Li W."/>
            <person name="Zhang B."/>
            <person name="Hu W."/>
            <person name="Zhang Y."/>
            <person name="Tian X."/>
            <person name="Jiao Y."/>
            <person name="Liang X."/>
            <person name="Jin J."/>
            <person name="Gao L."/>
            <person name="Zheng W."/>
            <person name="Hao B."/>
            <person name="Liu S."/>
            <person name="Wang W."/>
            <person name="Yuan L."/>
            <person name="Cao M."/>
            <person name="McDermott J."/>
            <person name="Samudrala R."/>
            <person name="Wang J."/>
            <person name="Wong G.K."/>
            <person name="Yang H."/>
        </authorList>
    </citation>
    <scope>NUCLEOTIDE SEQUENCE [LARGE SCALE GENOMIC DNA]</scope>
    <source>
        <strain evidence="3">cv. 93-11</strain>
    </source>
</reference>